<keyword evidence="5" id="KW-1185">Reference proteome</keyword>
<accession>A0A8C5AW02</accession>
<feature type="domain" description="Ig-like" evidence="3">
    <location>
        <begin position="220"/>
        <end position="300"/>
    </location>
</feature>
<dbReference type="Ensembl" id="ENSGMOT00000060437.1">
    <property type="protein sequence ID" value="ENSGMOP00000038134.1"/>
    <property type="gene ID" value="ENSGMOG00000027990.1"/>
</dbReference>
<reference evidence="4" key="1">
    <citation type="submission" date="2025-08" db="UniProtKB">
        <authorList>
            <consortium name="Ensembl"/>
        </authorList>
    </citation>
    <scope>IDENTIFICATION</scope>
</reference>
<proteinExistence type="predicted"/>
<protein>
    <submittedName>
        <fullName evidence="4">B-cell receptor CD22-like</fullName>
    </submittedName>
</protein>
<keyword evidence="1" id="KW-0812">Transmembrane</keyword>
<dbReference type="PANTHER" id="PTHR46013">
    <property type="entry name" value="VASCULAR CELL ADHESION MOLECULE 1"/>
    <property type="match status" value="1"/>
</dbReference>
<dbReference type="InterPro" id="IPR013783">
    <property type="entry name" value="Ig-like_fold"/>
</dbReference>
<dbReference type="PANTHER" id="PTHR46013:SF4">
    <property type="entry name" value="B-CELL RECEPTOR CD22-RELATED"/>
    <property type="match status" value="1"/>
</dbReference>
<dbReference type="CDD" id="cd12087">
    <property type="entry name" value="TM_EGFR-like"/>
    <property type="match status" value="1"/>
</dbReference>
<reference evidence="4" key="2">
    <citation type="submission" date="2025-09" db="UniProtKB">
        <authorList>
            <consortium name="Ensembl"/>
        </authorList>
    </citation>
    <scope>IDENTIFICATION</scope>
</reference>
<dbReference type="Gene3D" id="2.60.40.10">
    <property type="entry name" value="Immunoglobulins"/>
    <property type="match status" value="2"/>
</dbReference>
<feature type="signal peptide" evidence="2">
    <location>
        <begin position="1"/>
        <end position="22"/>
    </location>
</feature>
<keyword evidence="2" id="KW-0732">Signal</keyword>
<keyword evidence="1" id="KW-0472">Membrane</keyword>
<dbReference type="GeneTree" id="ENSGT01030000239568"/>
<feature type="transmembrane region" description="Helical" evidence="1">
    <location>
        <begin position="307"/>
        <end position="331"/>
    </location>
</feature>
<keyword evidence="1" id="KW-1133">Transmembrane helix</keyword>
<sequence length="429" mass="46985">MNLRSSARGFLAFLLSLPVLKAGYWITYPSSNVCAPRGSTVDITCQFEYPKAQHVDTTVLEPQWFHKRDVDVQKDTDYAGRVKNNCCKPKCNTVICTVECTLSIIDLRQSDSSDYKIRLRTYNTVTADILEYFSDLRVTLSVTGLQVKVSFPIRPNWASLECSSMCGLAANPSYIWIRNGQSAGEGMKYPGIVWSHYSYSCAVKGYEHFPSPSVYAPKTPAVTVSPSGGIEEGSSVTLSCSSDANPAADYTWFKHGDSVGQSGQNYTITDITSELGGSYYCQAHNAIGRRNSTLLFINVTETSSSQITAIAGGAVAVLLASILLLVTFLWMRRKKASRKASGMGTDTVDEPIPFPVYDNVLALTNRSAPAAQIEPIEQQDDLHYASINISHPENQEGPRCVAGSRVQSDKIEEVLYSVVKANAVPEYVI</sequence>
<dbReference type="InterPro" id="IPR007110">
    <property type="entry name" value="Ig-like_dom"/>
</dbReference>
<feature type="chain" id="PRO_5047200793" evidence="2">
    <location>
        <begin position="23"/>
        <end position="429"/>
    </location>
</feature>
<dbReference type="Gene3D" id="1.20.5.100">
    <property type="entry name" value="Cytochrome c1, transmembrane anchor, C-terminal"/>
    <property type="match status" value="1"/>
</dbReference>
<evidence type="ECO:0000313" key="5">
    <source>
        <dbReference type="Proteomes" id="UP000694546"/>
    </source>
</evidence>
<evidence type="ECO:0000256" key="1">
    <source>
        <dbReference type="SAM" id="Phobius"/>
    </source>
</evidence>
<dbReference type="SUPFAM" id="SSF48726">
    <property type="entry name" value="Immunoglobulin"/>
    <property type="match status" value="2"/>
</dbReference>
<dbReference type="Pfam" id="PF13895">
    <property type="entry name" value="Ig_2"/>
    <property type="match status" value="1"/>
</dbReference>
<dbReference type="InterPro" id="IPR003598">
    <property type="entry name" value="Ig_sub2"/>
</dbReference>
<evidence type="ECO:0000259" key="3">
    <source>
        <dbReference type="PROSITE" id="PS50835"/>
    </source>
</evidence>
<dbReference type="RefSeq" id="XP_030207488.1">
    <property type="nucleotide sequence ID" value="XM_030351628.1"/>
</dbReference>
<dbReference type="GeneID" id="115540395"/>
<dbReference type="Proteomes" id="UP000694546">
    <property type="component" value="Chromosome 3"/>
</dbReference>
<dbReference type="SMART" id="SM00409">
    <property type="entry name" value="IG"/>
    <property type="match status" value="2"/>
</dbReference>
<gene>
    <name evidence="4" type="primary">LOC115540395</name>
</gene>
<evidence type="ECO:0000256" key="2">
    <source>
        <dbReference type="SAM" id="SignalP"/>
    </source>
</evidence>
<dbReference type="SMART" id="SM00408">
    <property type="entry name" value="IGc2"/>
    <property type="match status" value="1"/>
</dbReference>
<dbReference type="InterPro" id="IPR003599">
    <property type="entry name" value="Ig_sub"/>
</dbReference>
<dbReference type="OrthoDB" id="10012075at2759"/>
<dbReference type="InterPro" id="IPR036179">
    <property type="entry name" value="Ig-like_dom_sf"/>
</dbReference>
<organism evidence="4 5">
    <name type="scientific">Gadus morhua</name>
    <name type="common">Atlantic cod</name>
    <dbReference type="NCBI Taxonomy" id="8049"/>
    <lineage>
        <taxon>Eukaryota</taxon>
        <taxon>Metazoa</taxon>
        <taxon>Chordata</taxon>
        <taxon>Craniata</taxon>
        <taxon>Vertebrata</taxon>
        <taxon>Euteleostomi</taxon>
        <taxon>Actinopterygii</taxon>
        <taxon>Neopterygii</taxon>
        <taxon>Teleostei</taxon>
        <taxon>Neoteleostei</taxon>
        <taxon>Acanthomorphata</taxon>
        <taxon>Zeiogadaria</taxon>
        <taxon>Gadariae</taxon>
        <taxon>Gadiformes</taxon>
        <taxon>Gadoidei</taxon>
        <taxon>Gadidae</taxon>
        <taxon>Gadus</taxon>
    </lineage>
</organism>
<dbReference type="AlphaFoldDB" id="A0A8C5AW02"/>
<dbReference type="PROSITE" id="PS50835">
    <property type="entry name" value="IG_LIKE"/>
    <property type="match status" value="1"/>
</dbReference>
<evidence type="ECO:0000313" key="4">
    <source>
        <dbReference type="Ensembl" id="ENSGMOP00000038134.1"/>
    </source>
</evidence>
<name>A0A8C5AW02_GADMO</name>